<keyword evidence="3" id="KW-1185">Reference proteome</keyword>
<dbReference type="AlphaFoldDB" id="A0A380G281"/>
<protein>
    <submittedName>
        <fullName evidence="2">Uncharacterized protein</fullName>
    </submittedName>
</protein>
<sequence length="176" mass="19611">MKVKKLSKFIISVLSFVLVFSFLMSAPINAKELEAPTKKEIEKAKQFAEKSLKINTDGTYKIDKKSALKIYSESEIKNIDKTFQSIDKKVLAGLNKKYGSPQNKNQQDVTPYFAPAIPIVAMGIWELLGWLGAIGAGAIATAFAQDMYRYGVKSACKKFAEKNKHIKSWCEANGHL</sequence>
<dbReference type="RefSeq" id="WP_019167589.1">
    <property type="nucleotide sequence ID" value="NZ_CAIB01000054.1"/>
</dbReference>
<dbReference type="EMBL" id="UHDP01000003">
    <property type="protein sequence ID" value="SUM45279.1"/>
    <property type="molecule type" value="Genomic_DNA"/>
</dbReference>
<feature type="chain" id="PRO_5016945884" evidence="1">
    <location>
        <begin position="31"/>
        <end position="176"/>
    </location>
</feature>
<evidence type="ECO:0000313" key="3">
    <source>
        <dbReference type="Proteomes" id="UP000255549"/>
    </source>
</evidence>
<keyword evidence="1" id="KW-0732">Signal</keyword>
<evidence type="ECO:0000313" key="2">
    <source>
        <dbReference type="EMBL" id="SUM45279.1"/>
    </source>
</evidence>
<accession>A0A380G281</accession>
<gene>
    <name evidence="2" type="ORF">NCTC11048_00254</name>
</gene>
<organism evidence="2 3">
    <name type="scientific">Staphylococcus intermedius NCTC 11048</name>
    <dbReference type="NCBI Taxonomy" id="1141106"/>
    <lineage>
        <taxon>Bacteria</taxon>
        <taxon>Bacillati</taxon>
        <taxon>Bacillota</taxon>
        <taxon>Bacilli</taxon>
        <taxon>Bacillales</taxon>
        <taxon>Staphylococcaceae</taxon>
        <taxon>Staphylococcus</taxon>
        <taxon>Staphylococcus intermedius group</taxon>
    </lineage>
</organism>
<dbReference type="Proteomes" id="UP000255549">
    <property type="component" value="Unassembled WGS sequence"/>
</dbReference>
<evidence type="ECO:0000256" key="1">
    <source>
        <dbReference type="SAM" id="SignalP"/>
    </source>
</evidence>
<proteinExistence type="predicted"/>
<feature type="signal peptide" evidence="1">
    <location>
        <begin position="1"/>
        <end position="30"/>
    </location>
</feature>
<reference evidence="2 3" key="1">
    <citation type="submission" date="2018-06" db="EMBL/GenBank/DDBJ databases">
        <authorList>
            <consortium name="Pathogen Informatics"/>
            <person name="Doyle S."/>
        </authorList>
    </citation>
    <scope>NUCLEOTIDE SEQUENCE [LARGE SCALE GENOMIC DNA]</scope>
    <source>
        <strain evidence="3">NCTC 11048</strain>
    </source>
</reference>
<name>A0A380G281_STAIN</name>